<evidence type="ECO:0000313" key="2">
    <source>
        <dbReference type="EMBL" id="CAL4121656.1"/>
    </source>
</evidence>
<dbReference type="EMBL" id="CAXKWB010019077">
    <property type="protein sequence ID" value="CAL4121656.1"/>
    <property type="molecule type" value="Genomic_DNA"/>
</dbReference>
<name>A0AAV2RBT1_MEGNR</name>
<proteinExistence type="predicted"/>
<feature type="non-terminal residue" evidence="2">
    <location>
        <position position="101"/>
    </location>
</feature>
<sequence length="101" mass="11163">MTHLWTDILIILILKASFSFAGDCPYPILISGDEIESCNFQNGSSFGIRLLPAKVTSRVASSSSGRVGLRIAPRHHVLLKLHHHDINVTNSQIKIAINEME</sequence>
<dbReference type="AlphaFoldDB" id="A0AAV2RBT1"/>
<evidence type="ECO:0000256" key="1">
    <source>
        <dbReference type="SAM" id="SignalP"/>
    </source>
</evidence>
<comment type="caution">
    <text evidence="2">The sequence shown here is derived from an EMBL/GenBank/DDBJ whole genome shotgun (WGS) entry which is preliminary data.</text>
</comment>
<keyword evidence="3" id="KW-1185">Reference proteome</keyword>
<gene>
    <name evidence="2" type="ORF">MNOR_LOCUS22538</name>
</gene>
<dbReference type="Proteomes" id="UP001497623">
    <property type="component" value="Unassembled WGS sequence"/>
</dbReference>
<reference evidence="2 3" key="1">
    <citation type="submission" date="2024-05" db="EMBL/GenBank/DDBJ databases">
        <authorList>
            <person name="Wallberg A."/>
        </authorList>
    </citation>
    <scope>NUCLEOTIDE SEQUENCE [LARGE SCALE GENOMIC DNA]</scope>
</reference>
<evidence type="ECO:0000313" key="3">
    <source>
        <dbReference type="Proteomes" id="UP001497623"/>
    </source>
</evidence>
<feature type="signal peptide" evidence="1">
    <location>
        <begin position="1"/>
        <end position="21"/>
    </location>
</feature>
<protein>
    <submittedName>
        <fullName evidence="2">Uncharacterized protein</fullName>
    </submittedName>
</protein>
<keyword evidence="1" id="KW-0732">Signal</keyword>
<feature type="chain" id="PRO_5043797154" evidence="1">
    <location>
        <begin position="22"/>
        <end position="101"/>
    </location>
</feature>
<accession>A0AAV2RBT1</accession>
<organism evidence="2 3">
    <name type="scientific">Meganyctiphanes norvegica</name>
    <name type="common">Northern krill</name>
    <name type="synonym">Thysanopoda norvegica</name>
    <dbReference type="NCBI Taxonomy" id="48144"/>
    <lineage>
        <taxon>Eukaryota</taxon>
        <taxon>Metazoa</taxon>
        <taxon>Ecdysozoa</taxon>
        <taxon>Arthropoda</taxon>
        <taxon>Crustacea</taxon>
        <taxon>Multicrustacea</taxon>
        <taxon>Malacostraca</taxon>
        <taxon>Eumalacostraca</taxon>
        <taxon>Eucarida</taxon>
        <taxon>Euphausiacea</taxon>
        <taxon>Euphausiidae</taxon>
        <taxon>Meganyctiphanes</taxon>
    </lineage>
</organism>